<dbReference type="CDD" id="cd05403">
    <property type="entry name" value="NT_KNTase_like"/>
    <property type="match status" value="1"/>
</dbReference>
<name>A0A3B0UDZ7_9ZZZZ</name>
<dbReference type="Pfam" id="PF18765">
    <property type="entry name" value="Polbeta"/>
    <property type="match status" value="1"/>
</dbReference>
<dbReference type="AlphaFoldDB" id="A0A3B0UDZ7"/>
<dbReference type="InterPro" id="IPR041633">
    <property type="entry name" value="Polbeta"/>
</dbReference>
<proteinExistence type="predicted"/>
<organism evidence="2">
    <name type="scientific">hydrothermal vent metagenome</name>
    <dbReference type="NCBI Taxonomy" id="652676"/>
    <lineage>
        <taxon>unclassified sequences</taxon>
        <taxon>metagenomes</taxon>
        <taxon>ecological metagenomes</taxon>
    </lineage>
</organism>
<evidence type="ECO:0000259" key="1">
    <source>
        <dbReference type="Pfam" id="PF18765"/>
    </source>
</evidence>
<feature type="domain" description="Polymerase beta nucleotidyltransferase" evidence="1">
    <location>
        <begin position="23"/>
        <end position="58"/>
    </location>
</feature>
<dbReference type="InterPro" id="IPR043519">
    <property type="entry name" value="NT_sf"/>
</dbReference>
<reference evidence="2" key="1">
    <citation type="submission" date="2018-06" db="EMBL/GenBank/DDBJ databases">
        <authorList>
            <person name="Zhirakovskaya E."/>
        </authorList>
    </citation>
    <scope>NUCLEOTIDE SEQUENCE</scope>
</reference>
<protein>
    <recommendedName>
        <fullName evidence="1">Polymerase beta nucleotidyltransferase domain-containing protein</fullName>
    </recommendedName>
</protein>
<gene>
    <name evidence="2" type="ORF">MNBD_BACTEROID01-2566</name>
</gene>
<dbReference type="PANTHER" id="PTHR43449:SF1">
    <property type="entry name" value="POLYMERASE BETA NUCLEOTIDYLTRANSFERASE DOMAIN-CONTAINING PROTEIN"/>
    <property type="match status" value="1"/>
</dbReference>
<sequence>MVKREIIESIRRYILLLKTEGITVEKAYLYGSYSTGTAKGSSDIDLMIVINNFDANDDFVAGKIWRLTRKVDTKIEPFLIGIDRFNNSNDSPLINLIKKRGVEIV</sequence>
<evidence type="ECO:0000313" key="2">
    <source>
        <dbReference type="EMBL" id="VAW23497.1"/>
    </source>
</evidence>
<accession>A0A3B0UDZ7</accession>
<dbReference type="EMBL" id="UOEP01000198">
    <property type="protein sequence ID" value="VAW23497.1"/>
    <property type="molecule type" value="Genomic_DNA"/>
</dbReference>
<dbReference type="PANTHER" id="PTHR43449">
    <property type="entry name" value="NUCLEOTIDYLTRANSFERASE"/>
    <property type="match status" value="1"/>
</dbReference>
<dbReference type="SUPFAM" id="SSF81301">
    <property type="entry name" value="Nucleotidyltransferase"/>
    <property type="match status" value="1"/>
</dbReference>
<dbReference type="Gene3D" id="3.30.460.10">
    <property type="entry name" value="Beta Polymerase, domain 2"/>
    <property type="match status" value="1"/>
</dbReference>